<dbReference type="PANTHER" id="PTHR15504">
    <property type="entry name" value="NASOPHARYNGEAL EPITHELIUM SPECIFIC PROTEIN 1"/>
    <property type="match status" value="1"/>
</dbReference>
<evidence type="ECO:0000256" key="7">
    <source>
        <dbReference type="ARBA" id="ARBA00034142"/>
    </source>
</evidence>
<accession>A0ABQ9JAJ1</accession>
<evidence type="ECO:0000256" key="3">
    <source>
        <dbReference type="ARBA" id="ARBA00023054"/>
    </source>
</evidence>
<keyword evidence="5" id="KW-0966">Cell projection</keyword>
<evidence type="ECO:0000256" key="2">
    <source>
        <dbReference type="ARBA" id="ARBA00022846"/>
    </source>
</evidence>
<dbReference type="PANTHER" id="PTHR15504:SF0">
    <property type="entry name" value="CILIA- AND FLAGELLA-ASSOCIATED PROTEIN 45"/>
    <property type="match status" value="1"/>
</dbReference>
<evidence type="ECO:0000256" key="1">
    <source>
        <dbReference type="ARBA" id="ARBA00004230"/>
    </source>
</evidence>
<sequence length="247" mass="29342">MLEVESEAAEKNLYLLKRSHELILEQDDRVKKANGVILATKCRAIRNAQIAEKKLIEKELHEENKRLDMMMEQQRQKLISIENDKREDNNRKIKVYVTEVKQQIKENELERLLEAERVEEESRMLNKALIELQREEERKQREKAEMQLKMREDFKKANAEAAKYKNIKLEEQRISDLRIQQFMKEKAEREDARERELALAAAEKEKEIARLRAAQEKCADLQAAMDEMNALRTQEEAILTIEDKSTY</sequence>
<evidence type="ECO:0000313" key="11">
    <source>
        <dbReference type="Proteomes" id="UP001162164"/>
    </source>
</evidence>
<feature type="domain" description="Trichohyalin-plectin-homology" evidence="9">
    <location>
        <begin position="23"/>
        <end position="237"/>
    </location>
</feature>
<name>A0ABQ9JAJ1_9CUCU</name>
<evidence type="ECO:0000256" key="6">
    <source>
        <dbReference type="ARBA" id="ARBA00034116"/>
    </source>
</evidence>
<evidence type="ECO:0000256" key="4">
    <source>
        <dbReference type="ARBA" id="ARBA00023069"/>
    </source>
</evidence>
<dbReference type="Proteomes" id="UP001162164">
    <property type="component" value="Unassembled WGS sequence"/>
</dbReference>
<evidence type="ECO:0000256" key="8">
    <source>
        <dbReference type="SAM" id="Coils"/>
    </source>
</evidence>
<dbReference type="InterPro" id="IPR033253">
    <property type="entry name" value="CFAP45"/>
</dbReference>
<feature type="coiled-coil region" evidence="8">
    <location>
        <begin position="115"/>
        <end position="152"/>
    </location>
</feature>
<evidence type="ECO:0000256" key="5">
    <source>
        <dbReference type="ARBA" id="ARBA00023273"/>
    </source>
</evidence>
<comment type="subcellular location">
    <subcellularLocation>
        <location evidence="1">Cell projection</location>
        <location evidence="1">Cilium</location>
        <location evidence="1">Flagellum</location>
    </subcellularLocation>
</comment>
<proteinExistence type="inferred from homology"/>
<feature type="coiled-coil region" evidence="8">
    <location>
        <begin position="194"/>
        <end position="234"/>
    </location>
</feature>
<comment type="caution">
    <text evidence="10">The sequence shown here is derived from an EMBL/GenBank/DDBJ whole genome shotgun (WGS) entry which is preliminary data.</text>
</comment>
<gene>
    <name evidence="10" type="ORF">NQ317_005989</name>
</gene>
<keyword evidence="11" id="KW-1185">Reference proteome</keyword>
<protein>
    <recommendedName>
        <fullName evidence="7">Cilia- and flagella-associated protein 45</fullName>
    </recommendedName>
</protein>
<dbReference type="EMBL" id="JAPWTJ010000989">
    <property type="protein sequence ID" value="KAJ8974467.1"/>
    <property type="molecule type" value="Genomic_DNA"/>
</dbReference>
<organism evidence="10 11">
    <name type="scientific">Molorchus minor</name>
    <dbReference type="NCBI Taxonomy" id="1323400"/>
    <lineage>
        <taxon>Eukaryota</taxon>
        <taxon>Metazoa</taxon>
        <taxon>Ecdysozoa</taxon>
        <taxon>Arthropoda</taxon>
        <taxon>Hexapoda</taxon>
        <taxon>Insecta</taxon>
        <taxon>Pterygota</taxon>
        <taxon>Neoptera</taxon>
        <taxon>Endopterygota</taxon>
        <taxon>Coleoptera</taxon>
        <taxon>Polyphaga</taxon>
        <taxon>Cucujiformia</taxon>
        <taxon>Chrysomeloidea</taxon>
        <taxon>Cerambycidae</taxon>
        <taxon>Lamiinae</taxon>
        <taxon>Monochamini</taxon>
        <taxon>Molorchus</taxon>
    </lineage>
</organism>
<keyword evidence="3 8" id="KW-0175">Coiled coil</keyword>
<dbReference type="Pfam" id="PF13868">
    <property type="entry name" value="TPH"/>
    <property type="match status" value="1"/>
</dbReference>
<feature type="coiled-coil region" evidence="8">
    <location>
        <begin position="53"/>
        <end position="91"/>
    </location>
</feature>
<reference evidence="10" key="1">
    <citation type="journal article" date="2023" name="Insect Mol. Biol.">
        <title>Genome sequencing provides insights into the evolution of gene families encoding plant cell wall-degrading enzymes in longhorned beetles.</title>
        <authorList>
            <person name="Shin N.R."/>
            <person name="Okamura Y."/>
            <person name="Kirsch R."/>
            <person name="Pauchet Y."/>
        </authorList>
    </citation>
    <scope>NUCLEOTIDE SEQUENCE</scope>
    <source>
        <strain evidence="10">MMC_N1</strain>
    </source>
</reference>
<evidence type="ECO:0000313" key="10">
    <source>
        <dbReference type="EMBL" id="KAJ8974467.1"/>
    </source>
</evidence>
<dbReference type="InterPro" id="IPR043597">
    <property type="entry name" value="TPH_dom"/>
</dbReference>
<keyword evidence="2" id="KW-0282">Flagellum</keyword>
<comment type="similarity">
    <text evidence="6">Belongs to the CFAP45 family.</text>
</comment>
<evidence type="ECO:0000259" key="9">
    <source>
        <dbReference type="Pfam" id="PF13868"/>
    </source>
</evidence>
<keyword evidence="4" id="KW-0969">Cilium</keyword>